<evidence type="ECO:0000313" key="3">
    <source>
        <dbReference type="Proteomes" id="UP000235015"/>
    </source>
</evidence>
<sequence>MGIAITLKEYLMDHGTSYQVIEHVRTNSALETSEVAHVPGDRLAKSILLGDEDRYLLAVIPATHRLEINKLSELVKHQLQLITESEMAGAFSDCEIGDMPPVGEAYGIDTWVDPSLLDQQEIYFEAGDHQALIKMSGEDFRNLLKDSKQLLMSRHI</sequence>
<dbReference type="InterPro" id="IPR036754">
    <property type="entry name" value="YbaK/aa-tRNA-synt-asso_dom_sf"/>
</dbReference>
<protein>
    <recommendedName>
        <fullName evidence="1">YbaK/aminoacyl-tRNA synthetase-associated domain-containing protein</fullName>
    </recommendedName>
</protein>
<dbReference type="Proteomes" id="UP000235015">
    <property type="component" value="Unassembled WGS sequence"/>
</dbReference>
<dbReference type="AlphaFoldDB" id="A0A2N6CS52"/>
<dbReference type="STRING" id="1111735.GCA_000428045_03231"/>
<dbReference type="GO" id="GO:0002161">
    <property type="term" value="F:aminoacyl-tRNA deacylase activity"/>
    <property type="evidence" value="ECO:0007669"/>
    <property type="project" value="InterPro"/>
</dbReference>
<organism evidence="2 3">
    <name type="scientific">Sedimenticola selenatireducens</name>
    <dbReference type="NCBI Taxonomy" id="191960"/>
    <lineage>
        <taxon>Bacteria</taxon>
        <taxon>Pseudomonadati</taxon>
        <taxon>Pseudomonadota</taxon>
        <taxon>Gammaproteobacteria</taxon>
        <taxon>Chromatiales</taxon>
        <taxon>Sedimenticolaceae</taxon>
        <taxon>Sedimenticola</taxon>
    </lineage>
</organism>
<proteinExistence type="predicted"/>
<evidence type="ECO:0000313" key="2">
    <source>
        <dbReference type="EMBL" id="PLX59914.1"/>
    </source>
</evidence>
<name>A0A2N6CS52_9GAMM</name>
<dbReference type="PANTHER" id="PTHR30411:SF9">
    <property type="entry name" value="MULTIFUNCTIONAL SER_THR-TRNA DEACYLASE PROXP-Y"/>
    <property type="match status" value="1"/>
</dbReference>
<dbReference type="CDD" id="cd04332">
    <property type="entry name" value="YbaK_like"/>
    <property type="match status" value="1"/>
</dbReference>
<dbReference type="Gene3D" id="3.90.960.10">
    <property type="entry name" value="YbaK/aminoacyl-tRNA synthetase-associated domain"/>
    <property type="match status" value="1"/>
</dbReference>
<dbReference type="InterPro" id="IPR007214">
    <property type="entry name" value="YbaK/aa-tRNA-synth-assoc-dom"/>
</dbReference>
<evidence type="ECO:0000259" key="1">
    <source>
        <dbReference type="Pfam" id="PF04073"/>
    </source>
</evidence>
<dbReference type="Pfam" id="PF04073">
    <property type="entry name" value="tRNA_edit"/>
    <property type="match status" value="1"/>
</dbReference>
<comment type="caution">
    <text evidence="2">The sequence shown here is derived from an EMBL/GenBank/DDBJ whole genome shotgun (WGS) entry which is preliminary data.</text>
</comment>
<gene>
    <name evidence="2" type="ORF">C0630_18615</name>
</gene>
<accession>A0A2N6CS52</accession>
<feature type="domain" description="YbaK/aminoacyl-tRNA synthetase-associated" evidence="1">
    <location>
        <begin position="27"/>
        <end position="142"/>
    </location>
</feature>
<dbReference type="PANTHER" id="PTHR30411">
    <property type="entry name" value="CYTOPLASMIC PROTEIN"/>
    <property type="match status" value="1"/>
</dbReference>
<dbReference type="SUPFAM" id="SSF55826">
    <property type="entry name" value="YbaK/ProRS associated domain"/>
    <property type="match status" value="1"/>
</dbReference>
<dbReference type="EMBL" id="PKUN01000030">
    <property type="protein sequence ID" value="PLX59914.1"/>
    <property type="molecule type" value="Genomic_DNA"/>
</dbReference>
<reference evidence="2 3" key="1">
    <citation type="submission" date="2017-11" db="EMBL/GenBank/DDBJ databases">
        <title>Genome-resolved metagenomics identifies genetic mobility, metabolic interactions, and unexpected diversity in perchlorate-reducing communities.</title>
        <authorList>
            <person name="Barnum T.P."/>
            <person name="Figueroa I.A."/>
            <person name="Carlstrom C.I."/>
            <person name="Lucas L.N."/>
            <person name="Engelbrektson A.L."/>
            <person name="Coates J.D."/>
        </authorList>
    </citation>
    <scope>NUCLEOTIDE SEQUENCE [LARGE SCALE GENOMIC DNA]</scope>
    <source>
        <strain evidence="2">BM301</strain>
    </source>
</reference>